<proteinExistence type="predicted"/>
<keyword evidence="2" id="KW-1185">Reference proteome</keyword>
<evidence type="ECO:0000313" key="2">
    <source>
        <dbReference type="Proteomes" id="UP000295066"/>
    </source>
</evidence>
<dbReference type="AlphaFoldDB" id="A0A4R8M7J2"/>
<comment type="caution">
    <text evidence="1">The sequence shown here is derived from an EMBL/GenBank/DDBJ whole genome shotgun (WGS) entry which is preliminary data.</text>
</comment>
<dbReference type="RefSeq" id="WP_133957396.1">
    <property type="nucleotide sequence ID" value="NZ_SORI01000007.1"/>
</dbReference>
<organism evidence="1 2">
    <name type="scientific">Aminivibrio pyruvatiphilus</name>
    <dbReference type="NCBI Taxonomy" id="1005740"/>
    <lineage>
        <taxon>Bacteria</taxon>
        <taxon>Thermotogati</taxon>
        <taxon>Synergistota</taxon>
        <taxon>Synergistia</taxon>
        <taxon>Synergistales</taxon>
        <taxon>Aminobacteriaceae</taxon>
        <taxon>Aminivibrio</taxon>
    </lineage>
</organism>
<evidence type="ECO:0000313" key="1">
    <source>
        <dbReference type="EMBL" id="TDY60828.1"/>
    </source>
</evidence>
<sequence length="318" mass="35483">MFKAKHLTEIQAFMEKTGIPGRDGWGLPPSKKSFPDGCNYRIEIAGVERYSNMVAMVDEAKKRSLPVHRAICTVSGSTYCDFEELKNMAKLAHDEQIELIMVVGHRKAWDVGSKEMGYPEGGPQGPRHRGSDSMAYWVEDMMRNVEAGIRGFLVYDEGALKLVNRMRAEGFLPKETIFKWSVFGGQCSPAGAKLLEELGADTMNPISDVSLPILSSIRTAVNMPLDVYMIIVDSFGGMFRAYDAPEIVRVASPVYFKIEPGTSEGDIYKPWVTDGWHDEFIRAKVKIASTLREIMERRAPELKLSGRGPADLRLPAVD</sequence>
<accession>A0A4R8M7J2</accession>
<protein>
    <submittedName>
        <fullName evidence="1">Uncharacterized protein</fullName>
    </submittedName>
</protein>
<reference evidence="1 2" key="1">
    <citation type="submission" date="2019-03" db="EMBL/GenBank/DDBJ databases">
        <title>Genomic Encyclopedia of Type Strains, Phase IV (KMG-IV): sequencing the most valuable type-strain genomes for metagenomic binning, comparative biology and taxonomic classification.</title>
        <authorList>
            <person name="Goeker M."/>
        </authorList>
    </citation>
    <scope>NUCLEOTIDE SEQUENCE [LARGE SCALE GENOMIC DNA]</scope>
    <source>
        <strain evidence="1 2">DSM 25964</strain>
    </source>
</reference>
<dbReference type="EMBL" id="SORI01000007">
    <property type="protein sequence ID" value="TDY60828.1"/>
    <property type="molecule type" value="Genomic_DNA"/>
</dbReference>
<dbReference type="OrthoDB" id="244056at2"/>
<dbReference type="Proteomes" id="UP000295066">
    <property type="component" value="Unassembled WGS sequence"/>
</dbReference>
<gene>
    <name evidence="1" type="ORF">C8D99_10735</name>
</gene>
<name>A0A4R8M7J2_9BACT</name>